<organism evidence="1 2">
    <name type="scientific">Amycolatopsis dendrobii</name>
    <dbReference type="NCBI Taxonomy" id="2760662"/>
    <lineage>
        <taxon>Bacteria</taxon>
        <taxon>Bacillati</taxon>
        <taxon>Actinomycetota</taxon>
        <taxon>Actinomycetes</taxon>
        <taxon>Pseudonocardiales</taxon>
        <taxon>Pseudonocardiaceae</taxon>
        <taxon>Amycolatopsis</taxon>
    </lineage>
</organism>
<reference evidence="1 2" key="1">
    <citation type="submission" date="2020-08" db="EMBL/GenBank/DDBJ databases">
        <title>Amycolatopsis sp. nov. DR6-1 isolated from Dendrobium heterocarpum.</title>
        <authorList>
            <person name="Tedsree N."/>
            <person name="Kuncharoen N."/>
            <person name="Likhitwitayawuid K."/>
            <person name="Tanasupawat S."/>
        </authorList>
    </citation>
    <scope>NUCLEOTIDE SEQUENCE [LARGE SCALE GENOMIC DNA]</scope>
    <source>
        <strain evidence="1 2">DR6-1</strain>
    </source>
</reference>
<dbReference type="EMBL" id="JACGZW010000003">
    <property type="protein sequence ID" value="MBB1153495.1"/>
    <property type="molecule type" value="Genomic_DNA"/>
</dbReference>
<evidence type="ECO:0000313" key="1">
    <source>
        <dbReference type="EMBL" id="MBB1153495.1"/>
    </source>
</evidence>
<dbReference type="AlphaFoldDB" id="A0A7W3Z9T0"/>
<sequence>MIGKCRTCGHPVYRDCEGDILHADYAEVFTRDHGEHLPEATVVVMQWWADVDGGSPAYGEPDADRVDIFTEAGDYVATLYRAESSSRWTDVLPADVTRVTILWRDVDTYVSDPDGANLV</sequence>
<dbReference type="Proteomes" id="UP000526734">
    <property type="component" value="Unassembled WGS sequence"/>
</dbReference>
<proteinExistence type="predicted"/>
<protein>
    <submittedName>
        <fullName evidence="1">Uncharacterized protein</fullName>
    </submittedName>
</protein>
<gene>
    <name evidence="1" type="ORF">H4281_10175</name>
</gene>
<accession>A0A7W3Z9T0</accession>
<keyword evidence="2" id="KW-1185">Reference proteome</keyword>
<evidence type="ECO:0000313" key="2">
    <source>
        <dbReference type="Proteomes" id="UP000526734"/>
    </source>
</evidence>
<name>A0A7W3Z9T0_9PSEU</name>
<dbReference type="RefSeq" id="WP_182890616.1">
    <property type="nucleotide sequence ID" value="NZ_JACGZW010000003.1"/>
</dbReference>
<comment type="caution">
    <text evidence="1">The sequence shown here is derived from an EMBL/GenBank/DDBJ whole genome shotgun (WGS) entry which is preliminary data.</text>
</comment>